<reference evidence="1" key="2">
    <citation type="submission" date="2025-09" db="UniProtKB">
        <authorList>
            <consortium name="Ensembl"/>
        </authorList>
    </citation>
    <scope>IDENTIFICATION</scope>
</reference>
<evidence type="ECO:0000313" key="2">
    <source>
        <dbReference type="Proteomes" id="UP000694410"/>
    </source>
</evidence>
<name>A0A8C0VYM6_CYACU</name>
<dbReference type="AlphaFoldDB" id="A0A8C0VYM6"/>
<protein>
    <submittedName>
        <fullName evidence="1">Uncharacterized protein</fullName>
    </submittedName>
</protein>
<dbReference type="Ensembl" id="ENSCCET00000041512.1">
    <property type="protein sequence ID" value="ENSCCEP00000028113.1"/>
    <property type="gene ID" value="ENSCCEG00000024368.1"/>
</dbReference>
<keyword evidence="2" id="KW-1185">Reference proteome</keyword>
<sequence length="84" mass="9765">MNMTRKSSSPMRIPLAPLMRRRIRPILASRMTLNSVGDTKYFSIISAKNIPKKKKKRRKPRKGTSVHQIMSTAKTLYSWAYSLR</sequence>
<dbReference type="Proteomes" id="UP000694410">
    <property type="component" value="Unplaced"/>
</dbReference>
<organism evidence="1 2">
    <name type="scientific">Cyanistes caeruleus</name>
    <name type="common">Eurasian blue tit</name>
    <name type="synonym">Parus caeruleus</name>
    <dbReference type="NCBI Taxonomy" id="156563"/>
    <lineage>
        <taxon>Eukaryota</taxon>
        <taxon>Metazoa</taxon>
        <taxon>Chordata</taxon>
        <taxon>Craniata</taxon>
        <taxon>Vertebrata</taxon>
        <taxon>Euteleostomi</taxon>
        <taxon>Archelosauria</taxon>
        <taxon>Archosauria</taxon>
        <taxon>Dinosauria</taxon>
        <taxon>Saurischia</taxon>
        <taxon>Theropoda</taxon>
        <taxon>Coelurosauria</taxon>
        <taxon>Aves</taxon>
        <taxon>Neognathae</taxon>
        <taxon>Neoaves</taxon>
        <taxon>Telluraves</taxon>
        <taxon>Australaves</taxon>
        <taxon>Passeriformes</taxon>
        <taxon>Paridae</taxon>
        <taxon>Cyanistes</taxon>
    </lineage>
</organism>
<accession>A0A8C0VYM6</accession>
<reference evidence="1" key="1">
    <citation type="submission" date="2025-08" db="UniProtKB">
        <authorList>
            <consortium name="Ensembl"/>
        </authorList>
    </citation>
    <scope>IDENTIFICATION</scope>
</reference>
<proteinExistence type="predicted"/>
<evidence type="ECO:0000313" key="1">
    <source>
        <dbReference type="Ensembl" id="ENSCCEP00000028113.1"/>
    </source>
</evidence>